<dbReference type="EMBL" id="CP059733">
    <property type="protein sequence ID" value="WDE06947.1"/>
    <property type="molecule type" value="Genomic_DNA"/>
</dbReference>
<evidence type="ECO:0000313" key="4">
    <source>
        <dbReference type="Proteomes" id="UP000032352"/>
    </source>
</evidence>
<dbReference type="GO" id="GO:0046872">
    <property type="term" value="F:metal ion binding"/>
    <property type="evidence" value="ECO:0007669"/>
    <property type="project" value="UniProtKB-KW"/>
</dbReference>
<evidence type="ECO:0000313" key="3">
    <source>
        <dbReference type="EMBL" id="WDE06947.1"/>
    </source>
</evidence>
<dbReference type="InterPro" id="IPR011234">
    <property type="entry name" value="Fumarylacetoacetase-like_C"/>
</dbReference>
<dbReference type="GO" id="GO:0018773">
    <property type="term" value="F:acetylpyruvate hydrolase activity"/>
    <property type="evidence" value="ECO:0007669"/>
    <property type="project" value="TreeGrafter"/>
</dbReference>
<keyword evidence="4" id="KW-1185">Reference proteome</keyword>
<organism evidence="3 4">
    <name type="scientific">Thalassomonas viridans</name>
    <dbReference type="NCBI Taxonomy" id="137584"/>
    <lineage>
        <taxon>Bacteria</taxon>
        <taxon>Pseudomonadati</taxon>
        <taxon>Pseudomonadota</taxon>
        <taxon>Gammaproteobacteria</taxon>
        <taxon>Alteromonadales</taxon>
        <taxon>Colwelliaceae</taxon>
        <taxon>Thalassomonas</taxon>
    </lineage>
</organism>
<dbReference type="InterPro" id="IPR036663">
    <property type="entry name" value="Fumarylacetoacetase_C_sf"/>
</dbReference>
<dbReference type="PANTHER" id="PTHR11820">
    <property type="entry name" value="ACYLPYRUVASE"/>
    <property type="match status" value="1"/>
</dbReference>
<reference evidence="3 4" key="2">
    <citation type="journal article" date="2022" name="Mar. Drugs">
        <title>Bioassay-Guided Fractionation Leads to the Detection of Cholic Acid Generated by the Rare Thalassomonas sp.</title>
        <authorList>
            <person name="Pheiffer F."/>
            <person name="Schneider Y.K."/>
            <person name="Hansen E.H."/>
            <person name="Andersen J.H."/>
            <person name="Isaksson J."/>
            <person name="Busche T."/>
            <person name="R C."/>
            <person name="Kalinowski J."/>
            <person name="Zyl L.V."/>
            <person name="Trindade M."/>
        </authorList>
    </citation>
    <scope>NUCLEOTIDE SEQUENCE [LARGE SCALE GENOMIC DNA]</scope>
    <source>
        <strain evidence="3 4">XOM25</strain>
    </source>
</reference>
<evidence type="ECO:0000259" key="2">
    <source>
        <dbReference type="Pfam" id="PF01557"/>
    </source>
</evidence>
<dbReference type="Pfam" id="PF01557">
    <property type="entry name" value="FAA_hydrolase"/>
    <property type="match status" value="1"/>
</dbReference>
<evidence type="ECO:0000256" key="1">
    <source>
        <dbReference type="ARBA" id="ARBA00022723"/>
    </source>
</evidence>
<dbReference type="Proteomes" id="UP000032352">
    <property type="component" value="Chromosome"/>
</dbReference>
<dbReference type="KEGG" id="tvd:SG34_008680"/>
<keyword evidence="1" id="KW-0479">Metal-binding</keyword>
<dbReference type="PANTHER" id="PTHR11820:SF7">
    <property type="entry name" value="ACYLPYRUVASE FAHD1, MITOCHONDRIAL"/>
    <property type="match status" value="1"/>
</dbReference>
<proteinExistence type="predicted"/>
<feature type="domain" description="Fumarylacetoacetase-like C-terminal" evidence="2">
    <location>
        <begin position="15"/>
        <end position="185"/>
    </location>
</feature>
<accession>A0AAE9Z8C3</accession>
<name>A0AAE9Z8C3_9GAMM</name>
<dbReference type="AlphaFoldDB" id="A0AAE9Z8C3"/>
<reference evidence="3 4" key="1">
    <citation type="journal article" date="2015" name="Genome Announc.">
        <title>Draft Genome Sequences of Marine Isolates of Thalassomonas viridans and Thalassomonas actiniarum.</title>
        <authorList>
            <person name="Olonade I."/>
            <person name="van Zyl L.J."/>
            <person name="Trindade M."/>
        </authorList>
    </citation>
    <scope>NUCLEOTIDE SEQUENCE [LARGE SCALE GENOMIC DNA]</scope>
    <source>
        <strain evidence="3 4">XOM25</strain>
    </source>
</reference>
<protein>
    <submittedName>
        <fullName evidence="3">Fumarylacetoacetate hydrolase family protein</fullName>
    </submittedName>
</protein>
<dbReference type="Gene3D" id="3.90.850.10">
    <property type="entry name" value="Fumarylacetoacetase-like, C-terminal domain"/>
    <property type="match status" value="1"/>
</dbReference>
<dbReference type="RefSeq" id="WP_044841481.1">
    <property type="nucleotide sequence ID" value="NZ_CP059733.1"/>
</dbReference>
<sequence length="204" mass="22633">MNSVTCSGQDFTPSKIICVGRNYVDHIHELDNEIPDDMVLFLKPNSAISCQLSAFAGEPLHYEGELCFLVKDNRFAAVAFGLDLTKRDLQSRLKAKGLPWERAKAFDGSALFSDFVELTDDTQQNLSFELTINNSQVQAGNIELMIYKPREILTEILSFTSLNDGDIVMTGTPKGVGKIRSGDTFTGKVYANNELLISKSWQAI</sequence>
<dbReference type="SUPFAM" id="SSF56529">
    <property type="entry name" value="FAH"/>
    <property type="match status" value="1"/>
</dbReference>
<keyword evidence="3" id="KW-0378">Hydrolase</keyword>
<gene>
    <name evidence="3" type="ORF">SG34_008680</name>
</gene>